<dbReference type="PANTHER" id="PTHR43289:SF6">
    <property type="entry name" value="SERINE_THREONINE-PROTEIN KINASE NEKL-3"/>
    <property type="match status" value="1"/>
</dbReference>
<dbReference type="SUPFAM" id="SSF56112">
    <property type="entry name" value="Protein kinase-like (PK-like)"/>
    <property type="match status" value="1"/>
</dbReference>
<dbReference type="Gene3D" id="3.30.200.20">
    <property type="entry name" value="Phosphorylase Kinase, domain 1"/>
    <property type="match status" value="1"/>
</dbReference>
<dbReference type="Pfam" id="PF00069">
    <property type="entry name" value="Pkinase"/>
    <property type="match status" value="1"/>
</dbReference>
<protein>
    <recommendedName>
        <fullName evidence="1">non-specific serine/threonine protein kinase</fullName>
        <ecNumber evidence="1">2.7.11.1</ecNumber>
    </recommendedName>
</protein>
<name>A0A0C5XL15_NOCSI</name>
<evidence type="ECO:0000256" key="7">
    <source>
        <dbReference type="SAM" id="MobiDB-lite"/>
    </source>
</evidence>
<keyword evidence="4" id="KW-0547">Nucleotide-binding</keyword>
<dbReference type="KEGG" id="psim:KR76_06620"/>
<keyword evidence="9" id="KW-1185">Reference proteome</keyword>
<dbReference type="EMBL" id="CP009896">
    <property type="protein sequence ID" value="AJR18182.1"/>
    <property type="molecule type" value="Genomic_DNA"/>
</dbReference>
<dbReference type="OrthoDB" id="9762169at2"/>
<dbReference type="PANTHER" id="PTHR43289">
    <property type="entry name" value="MITOGEN-ACTIVATED PROTEIN KINASE KINASE KINASE 20-RELATED"/>
    <property type="match status" value="1"/>
</dbReference>
<accession>A0A0C5XL15</accession>
<keyword evidence="5 8" id="KW-0418">Kinase</keyword>
<evidence type="ECO:0000256" key="5">
    <source>
        <dbReference type="ARBA" id="ARBA00022777"/>
    </source>
</evidence>
<sequence>MTPGPTPTPREVIDDRYELLEIVGSGGMGVVHRARDRVLDRIVAVKVIRQELVDAEFVRRFEREAAILARVRSPSVVVIFDYGRSDGRFYLVTDFLGDGDLAGWLERHGTMPPAVAVPLVAALAEGLADAHALGVIHRDVKPANVLLWRRGEELRPVLADFGIAVAADLSLTQTGAVPGSPPFMAPERHLGEPATEATDIYAMGCLLYNLLAGRAPYEGTSFQAAHAHINEPVPALPATVPGAEALDEVVARCLAKRPDDRYASAAELAAVLRAWTPPRPADTVIRPPAPPPPPPPPPPSRGGRRRVPVLLAAGVLVAAALAAGAWWVTRDDAPPPAADAGATAPAAPAAVEASVVARDRAVAVTVDLPPDEGDVRTVVQRQDDAGQWRQVEPAFAIDVPVGGAEGCARLRLVAVAGERRTDGPEREVCGTAKPRSVELVPVPSATCDATDLVEAQTGQRVPAPCDWFDLQLRGFATDQTLAVQWELPGNPKVARHSVVAGADGTASVSELRITADSPYRSLCPELRCPGGVPVLRAAETLVVTVLADHGRTRLVRERFALDDYR</sequence>
<organism evidence="8 9">
    <name type="scientific">Nocardioides simplex</name>
    <name type="common">Arthrobacter simplex</name>
    <dbReference type="NCBI Taxonomy" id="2045"/>
    <lineage>
        <taxon>Bacteria</taxon>
        <taxon>Bacillati</taxon>
        <taxon>Actinomycetota</taxon>
        <taxon>Actinomycetes</taxon>
        <taxon>Propionibacteriales</taxon>
        <taxon>Nocardioidaceae</taxon>
        <taxon>Pimelobacter</taxon>
    </lineage>
</organism>
<dbReference type="RefSeq" id="WP_052138312.1">
    <property type="nucleotide sequence ID" value="NZ_BJMC01000001.1"/>
</dbReference>
<dbReference type="Gene3D" id="1.10.510.10">
    <property type="entry name" value="Transferase(Phosphotransferase) domain 1"/>
    <property type="match status" value="1"/>
</dbReference>
<proteinExistence type="predicted"/>
<dbReference type="AlphaFoldDB" id="A0A0C5XL15"/>
<reference evidence="8 9" key="1">
    <citation type="journal article" date="2015" name="Genome Announc.">
        <title>Complete Genome Sequence of Steroid-Transforming Nocardioides simplex VKM Ac-2033D.</title>
        <authorList>
            <person name="Shtratnikova V.Y."/>
            <person name="Schelkunov M.I."/>
            <person name="Pekov Y.A."/>
            <person name="Fokina V.V."/>
            <person name="Logacheva M.D."/>
            <person name="Sokolov S.L."/>
            <person name="Bragin E.Y."/>
            <person name="Ashapkin V.V."/>
            <person name="Donova M.V."/>
        </authorList>
    </citation>
    <scope>NUCLEOTIDE SEQUENCE [LARGE SCALE GENOMIC DNA]</scope>
    <source>
        <strain evidence="8 9">VKM Ac-2033D</strain>
    </source>
</reference>
<keyword evidence="6" id="KW-0067">ATP-binding</keyword>
<dbReference type="HOGENOM" id="CLU_482192_0_0_11"/>
<dbReference type="InterPro" id="IPR017441">
    <property type="entry name" value="Protein_kinase_ATP_BS"/>
</dbReference>
<dbReference type="Proteomes" id="UP000030300">
    <property type="component" value="Chromosome"/>
</dbReference>
<evidence type="ECO:0000256" key="6">
    <source>
        <dbReference type="ARBA" id="ARBA00022840"/>
    </source>
</evidence>
<keyword evidence="2 8" id="KW-0723">Serine/threonine-protein kinase</keyword>
<gene>
    <name evidence="8" type="ORF">KR76_06620</name>
</gene>
<evidence type="ECO:0000256" key="3">
    <source>
        <dbReference type="ARBA" id="ARBA00022679"/>
    </source>
</evidence>
<evidence type="ECO:0000256" key="2">
    <source>
        <dbReference type="ARBA" id="ARBA00022527"/>
    </source>
</evidence>
<evidence type="ECO:0000313" key="8">
    <source>
        <dbReference type="EMBL" id="AJR18182.1"/>
    </source>
</evidence>
<feature type="region of interest" description="Disordered" evidence="7">
    <location>
        <begin position="279"/>
        <end position="305"/>
    </location>
</feature>
<feature type="compositionally biased region" description="Pro residues" evidence="7">
    <location>
        <begin position="287"/>
        <end position="300"/>
    </location>
</feature>
<dbReference type="STRING" id="2045.KR76_06620"/>
<evidence type="ECO:0000256" key="1">
    <source>
        <dbReference type="ARBA" id="ARBA00012513"/>
    </source>
</evidence>
<dbReference type="PROSITE" id="PS50011">
    <property type="entry name" value="PROTEIN_KINASE_DOM"/>
    <property type="match status" value="1"/>
</dbReference>
<dbReference type="CDD" id="cd14014">
    <property type="entry name" value="STKc_PknB_like"/>
    <property type="match status" value="1"/>
</dbReference>
<dbReference type="PROSITE" id="PS00108">
    <property type="entry name" value="PROTEIN_KINASE_ST"/>
    <property type="match status" value="1"/>
</dbReference>
<dbReference type="InterPro" id="IPR008271">
    <property type="entry name" value="Ser/Thr_kinase_AS"/>
</dbReference>
<dbReference type="InterPro" id="IPR000719">
    <property type="entry name" value="Prot_kinase_dom"/>
</dbReference>
<dbReference type="GO" id="GO:0005524">
    <property type="term" value="F:ATP binding"/>
    <property type="evidence" value="ECO:0007669"/>
    <property type="project" value="UniProtKB-UniRule"/>
</dbReference>
<dbReference type="GeneID" id="96612549"/>
<dbReference type="SMART" id="SM00220">
    <property type="entry name" value="S_TKc"/>
    <property type="match status" value="1"/>
</dbReference>
<dbReference type="EC" id="2.7.11.1" evidence="1"/>
<keyword evidence="3" id="KW-0808">Transferase</keyword>
<evidence type="ECO:0000313" key="9">
    <source>
        <dbReference type="Proteomes" id="UP000030300"/>
    </source>
</evidence>
<dbReference type="InterPro" id="IPR011009">
    <property type="entry name" value="Kinase-like_dom_sf"/>
</dbReference>
<evidence type="ECO:0000256" key="4">
    <source>
        <dbReference type="ARBA" id="ARBA00022741"/>
    </source>
</evidence>
<dbReference type="GO" id="GO:0004674">
    <property type="term" value="F:protein serine/threonine kinase activity"/>
    <property type="evidence" value="ECO:0007669"/>
    <property type="project" value="UniProtKB-KW"/>
</dbReference>
<dbReference type="PROSITE" id="PS00107">
    <property type="entry name" value="PROTEIN_KINASE_ATP"/>
    <property type="match status" value="1"/>
</dbReference>